<proteinExistence type="predicted"/>
<name>A0ABD7F9B0_9GAMM</name>
<dbReference type="Proteomes" id="UP000827069">
    <property type="component" value="Chromosome"/>
</dbReference>
<dbReference type="InterPro" id="IPR046297">
    <property type="entry name" value="DUF6334"/>
</dbReference>
<evidence type="ECO:0000313" key="1">
    <source>
        <dbReference type="EMBL" id="QXZ24914.1"/>
    </source>
</evidence>
<dbReference type="AlphaFoldDB" id="A0ABD7F9B0"/>
<keyword evidence="2" id="KW-1185">Reference proteome</keyword>
<dbReference type="EMBL" id="CP079898">
    <property type="protein sequence ID" value="QXZ24914.1"/>
    <property type="molecule type" value="Genomic_DNA"/>
</dbReference>
<gene>
    <name evidence="1" type="ORF">I6L31_15675</name>
</gene>
<reference evidence="1 2" key="1">
    <citation type="submission" date="2021-07" db="EMBL/GenBank/DDBJ databases">
        <title>FDA dAtabase for Regulatory Grade micrObial Sequences (FDA-ARGOS): Supporting development and validation of Infectious Disease Dx tests.</title>
        <authorList>
            <person name="Sproer C."/>
            <person name="Gronow S."/>
            <person name="Severitt S."/>
            <person name="Schroder I."/>
            <person name="Tallon L."/>
            <person name="Sadzewicz L."/>
            <person name="Zhao X."/>
            <person name="Boylan J."/>
            <person name="Ott S."/>
            <person name="Bowen H."/>
            <person name="Vavikolanu K."/>
            <person name="Mehta A."/>
            <person name="Aluvathingal J."/>
            <person name="Nadendla S."/>
            <person name="Lowell S."/>
            <person name="Myers T."/>
            <person name="Yan Y."/>
        </authorList>
    </citation>
    <scope>NUCLEOTIDE SEQUENCE [LARGE SCALE GENOMIC DNA]</scope>
    <source>
        <strain evidence="1 2">FDAARGOS_1401</strain>
    </source>
</reference>
<protein>
    <submittedName>
        <fullName evidence="1">Uncharacterized protein</fullName>
    </submittedName>
</protein>
<dbReference type="Pfam" id="PF19860">
    <property type="entry name" value="DUF6334"/>
    <property type="match status" value="1"/>
</dbReference>
<sequence length="146" mass="16774">MMESNIFDVVKDNVEIRKIDSVYLIGNEHADSKNFVESIIFEINNKFWIITVNNDFDEVELKILPHLMEDFSPERCLDNLSNLKGLEIGTMFAIINERGYTDGIKLSLYNHSEPENNPFFAVLTIVALASGLHYELRQTGIDTYLI</sequence>
<evidence type="ECO:0000313" key="2">
    <source>
        <dbReference type="Proteomes" id="UP000827069"/>
    </source>
</evidence>
<organism evidence="1 2">
    <name type="scientific">Acinetobacter septicus</name>
    <dbReference type="NCBI Taxonomy" id="465797"/>
    <lineage>
        <taxon>Bacteria</taxon>
        <taxon>Pseudomonadati</taxon>
        <taxon>Pseudomonadota</taxon>
        <taxon>Gammaproteobacteria</taxon>
        <taxon>Moraxellales</taxon>
        <taxon>Moraxellaceae</taxon>
        <taxon>Acinetobacter</taxon>
    </lineage>
</organism>
<accession>A0ABD7F9B0</accession>